<dbReference type="GO" id="GO:0006355">
    <property type="term" value="P:regulation of DNA-templated transcription"/>
    <property type="evidence" value="ECO:0007669"/>
    <property type="project" value="InterPro"/>
</dbReference>
<dbReference type="AlphaFoldDB" id="A0A5K1I502"/>
<dbReference type="Gene3D" id="1.10.1220.10">
    <property type="entry name" value="Met repressor-like"/>
    <property type="match status" value="1"/>
</dbReference>
<dbReference type="EMBL" id="CABVOU010000027">
    <property type="protein sequence ID" value="VVZ95227.1"/>
    <property type="molecule type" value="Genomic_DNA"/>
</dbReference>
<accession>A0A5K1I502</accession>
<dbReference type="RefSeq" id="WP_151442946.1">
    <property type="nucleotide sequence ID" value="NZ_CABVOU010000027.1"/>
</dbReference>
<sequence>MATSLKIDDALKDRVKHLASQRRRSSHWIMLEAIQQYVEREEARESFKQEALASWAAYQEAGRHLTGQEVRTWLNTWGTEDEKAKPECHK</sequence>
<keyword evidence="3" id="KW-1185">Reference proteome</keyword>
<evidence type="ECO:0000313" key="2">
    <source>
        <dbReference type="EMBL" id="VVZ95227.1"/>
    </source>
</evidence>
<dbReference type="InterPro" id="IPR013321">
    <property type="entry name" value="Arc_rbn_hlx_hlx"/>
</dbReference>
<dbReference type="InterPro" id="IPR002145">
    <property type="entry name" value="CopG"/>
</dbReference>
<reference evidence="2 3" key="1">
    <citation type="submission" date="2019-09" db="EMBL/GenBank/DDBJ databases">
        <authorList>
            <person name="Criscuolo A."/>
        </authorList>
    </citation>
    <scope>NUCLEOTIDE SEQUENCE [LARGE SCALE GENOMIC DNA]</scope>
    <source>
        <strain evidence="3">3(2)</strain>
    </source>
</reference>
<dbReference type="SUPFAM" id="SSF47598">
    <property type="entry name" value="Ribbon-helix-helix"/>
    <property type="match status" value="1"/>
</dbReference>
<dbReference type="InterPro" id="IPR010985">
    <property type="entry name" value="Ribbon_hlx_hlx"/>
</dbReference>
<dbReference type="Proteomes" id="UP000326725">
    <property type="component" value="Unassembled WGS sequence"/>
</dbReference>
<evidence type="ECO:0000313" key="3">
    <source>
        <dbReference type="Proteomes" id="UP000326725"/>
    </source>
</evidence>
<dbReference type="Pfam" id="PF01402">
    <property type="entry name" value="RHH_1"/>
    <property type="match status" value="1"/>
</dbReference>
<feature type="domain" description="Ribbon-helix-helix protein CopG" evidence="1">
    <location>
        <begin position="2"/>
        <end position="41"/>
    </location>
</feature>
<name>A0A5K1I502_9GAMM</name>
<gene>
    <name evidence="2" type="ORF">HALO32_01292</name>
</gene>
<proteinExistence type="predicted"/>
<dbReference type="CDD" id="cd22233">
    <property type="entry name" value="RHH_CopAso-like"/>
    <property type="match status" value="1"/>
</dbReference>
<protein>
    <submittedName>
        <fullName evidence="2">Trifunctional transcriptional regulator/proline dehydrogenase/pyrroline-5-carboxylate dehydrogenase</fullName>
    </submittedName>
</protein>
<organism evidence="2 3">
    <name type="scientific">Halomonas lysinitropha</name>
    <dbReference type="NCBI Taxonomy" id="2607506"/>
    <lineage>
        <taxon>Bacteria</taxon>
        <taxon>Pseudomonadati</taxon>
        <taxon>Pseudomonadota</taxon>
        <taxon>Gammaproteobacteria</taxon>
        <taxon>Oceanospirillales</taxon>
        <taxon>Halomonadaceae</taxon>
        <taxon>Halomonas</taxon>
    </lineage>
</organism>
<evidence type="ECO:0000259" key="1">
    <source>
        <dbReference type="Pfam" id="PF01402"/>
    </source>
</evidence>